<proteinExistence type="predicted"/>
<evidence type="ECO:0008006" key="3">
    <source>
        <dbReference type="Google" id="ProtNLM"/>
    </source>
</evidence>
<evidence type="ECO:0000256" key="1">
    <source>
        <dbReference type="SAM" id="SignalP"/>
    </source>
</evidence>
<protein>
    <recommendedName>
        <fullName evidence="3">GLPGLI family protein</fullName>
    </recommendedName>
</protein>
<dbReference type="AlphaFoldDB" id="A0A6S6TX38"/>
<accession>A0A6S6TX38</accession>
<reference evidence="2" key="1">
    <citation type="submission" date="2020-01" db="EMBL/GenBank/DDBJ databases">
        <authorList>
            <person name="Meier V. D."/>
            <person name="Meier V D."/>
        </authorList>
    </citation>
    <scope>NUCLEOTIDE SEQUENCE</scope>
    <source>
        <strain evidence="2">HLG_WM_MAG_10</strain>
    </source>
</reference>
<feature type="chain" id="PRO_5028190419" description="GLPGLI family protein" evidence="1">
    <location>
        <begin position="22"/>
        <end position="242"/>
    </location>
</feature>
<evidence type="ECO:0000313" key="2">
    <source>
        <dbReference type="EMBL" id="CAA6822697.1"/>
    </source>
</evidence>
<feature type="signal peptide" evidence="1">
    <location>
        <begin position="1"/>
        <end position="21"/>
    </location>
</feature>
<sequence length="242" mass="28381">MKLIFSGLFLFLSSWFTASLAQTEITLKAYYYPYQNFFEPVVYKYVNTDNPNDILYCLMKTKVVEKDTIVVSVTFDQSFYKVASGTEKITSQGSELQNYTIYITGITTPTRPIHKDIFRWQQKKQAPIKWSARYTSPFGEESIRKMREYIGPSDQYTFQQKDYPSIAFKDVYRHSIKANKSVQTTDFHQESLYCKGLGLVDYQRKMEKGVTLHYKLEKIISNEAWQALKKKPYTIQQGVKRT</sequence>
<dbReference type="EMBL" id="CACVAQ010000318">
    <property type="protein sequence ID" value="CAA6822697.1"/>
    <property type="molecule type" value="Genomic_DNA"/>
</dbReference>
<keyword evidence="1" id="KW-0732">Signal</keyword>
<name>A0A6S6TX38_9BACT</name>
<organism evidence="2">
    <name type="scientific">uncultured Aureispira sp</name>
    <dbReference type="NCBI Taxonomy" id="1331704"/>
    <lineage>
        <taxon>Bacteria</taxon>
        <taxon>Pseudomonadati</taxon>
        <taxon>Bacteroidota</taxon>
        <taxon>Saprospiria</taxon>
        <taxon>Saprospirales</taxon>
        <taxon>Saprospiraceae</taxon>
        <taxon>Aureispira</taxon>
        <taxon>environmental samples</taxon>
    </lineage>
</organism>
<gene>
    <name evidence="2" type="ORF">HELGO_WM46689</name>
</gene>